<dbReference type="GO" id="GO:0031956">
    <property type="term" value="F:medium-chain fatty acid-CoA ligase activity"/>
    <property type="evidence" value="ECO:0007669"/>
    <property type="project" value="TreeGrafter"/>
</dbReference>
<dbReference type="OrthoDB" id="9778383at2"/>
<dbReference type="SUPFAM" id="SSF56801">
    <property type="entry name" value="Acetyl-CoA synthetase-like"/>
    <property type="match status" value="1"/>
</dbReference>
<evidence type="ECO:0000313" key="5">
    <source>
        <dbReference type="EMBL" id="VDC29532.1"/>
    </source>
</evidence>
<evidence type="ECO:0000256" key="3">
    <source>
        <dbReference type="SAM" id="Phobius"/>
    </source>
</evidence>
<dbReference type="EC" id="6.2.1.3" evidence="5"/>
<dbReference type="PANTHER" id="PTHR43201:SF5">
    <property type="entry name" value="MEDIUM-CHAIN ACYL-COA LIGASE ACSF2, MITOCHONDRIAL"/>
    <property type="match status" value="1"/>
</dbReference>
<organism evidence="5 6">
    <name type="scientific">Filibacter tadaridae</name>
    <dbReference type="NCBI Taxonomy" id="2483811"/>
    <lineage>
        <taxon>Bacteria</taxon>
        <taxon>Bacillati</taxon>
        <taxon>Bacillota</taxon>
        <taxon>Bacilli</taxon>
        <taxon>Bacillales</taxon>
        <taxon>Caryophanaceae</taxon>
        <taxon>Filibacter</taxon>
    </lineage>
</organism>
<dbReference type="Gene3D" id="3.40.50.980">
    <property type="match status" value="2"/>
</dbReference>
<evidence type="ECO:0000256" key="1">
    <source>
        <dbReference type="ARBA" id="ARBA00006432"/>
    </source>
</evidence>
<feature type="transmembrane region" description="Helical" evidence="3">
    <location>
        <begin position="228"/>
        <end position="248"/>
    </location>
</feature>
<keyword evidence="3" id="KW-0812">Transmembrane</keyword>
<keyword evidence="3" id="KW-1133">Transmembrane helix</keyword>
<dbReference type="PANTHER" id="PTHR43201">
    <property type="entry name" value="ACYL-COA SYNTHETASE"/>
    <property type="match status" value="1"/>
</dbReference>
<evidence type="ECO:0000313" key="6">
    <source>
        <dbReference type="Proteomes" id="UP000270468"/>
    </source>
</evidence>
<dbReference type="PROSITE" id="PS00455">
    <property type="entry name" value="AMP_BINDING"/>
    <property type="match status" value="1"/>
</dbReference>
<dbReference type="InterPro" id="IPR000873">
    <property type="entry name" value="AMP-dep_synth/lig_dom"/>
</dbReference>
<keyword evidence="2 5" id="KW-0436">Ligase</keyword>
<evidence type="ECO:0000259" key="4">
    <source>
        <dbReference type="Pfam" id="PF00501"/>
    </source>
</evidence>
<feature type="domain" description="AMP-dependent synthetase/ligase" evidence="4">
    <location>
        <begin position="45"/>
        <end position="289"/>
    </location>
</feature>
<keyword evidence="6" id="KW-1185">Reference proteome</keyword>
<evidence type="ECO:0000256" key="2">
    <source>
        <dbReference type="ARBA" id="ARBA00022598"/>
    </source>
</evidence>
<dbReference type="GO" id="GO:0004467">
    <property type="term" value="F:long-chain fatty acid-CoA ligase activity"/>
    <property type="evidence" value="ECO:0007669"/>
    <property type="project" value="UniProtKB-EC"/>
</dbReference>
<protein>
    <submittedName>
        <fullName evidence="5">Long-chain-fatty-acid--CoA ligase</fullName>
        <ecNumber evidence="5">6.2.1.3</ecNumber>
    </submittedName>
</protein>
<dbReference type="RefSeq" id="WP_124070770.1">
    <property type="nucleotide sequence ID" value="NZ_CBCRXF010000001.1"/>
</dbReference>
<accession>A0A3P5X4W5</accession>
<dbReference type="EMBL" id="UXAV01000042">
    <property type="protein sequence ID" value="VDC29532.1"/>
    <property type="molecule type" value="Genomic_DNA"/>
</dbReference>
<sequence>MMVHNFISVLSKMKLLSPLGMSRLVAAIYKHGINVMILLSIYEKVYSNKIALIDEKESISYRQLWIQCENLSHNLKSKYGLGKKQKVAFLCQNHASFIKAIFSVSRLGSDIYLLNTEMSVSQFDELANEHQFNLLVYDESLSHLVSNFPNEKVLSFHNTLPAINQMIKRKIPDKHKIKRASTSRIVLLTGGTTGKPKVAEHQPSLINYVNPFLTLLTKLKLLERKNTYIATPIYHGYGIAILLSFIALGKTVVICREFNAQKACNLIREHQIEAMTVVPLMIDKMLKHHVDDLNCANGRDRQLS</sequence>
<reference evidence="5 6" key="1">
    <citation type="submission" date="2018-11" db="EMBL/GenBank/DDBJ databases">
        <authorList>
            <person name="Criscuolo A."/>
        </authorList>
    </citation>
    <scope>NUCLEOTIDE SEQUENCE [LARGE SCALE GENOMIC DNA]</scope>
    <source>
        <strain evidence="5">ATB-66</strain>
    </source>
</reference>
<keyword evidence="3" id="KW-0472">Membrane</keyword>
<name>A0A3P5X4W5_9BACL</name>
<proteinExistence type="inferred from homology"/>
<dbReference type="AlphaFoldDB" id="A0A3P5X4W5"/>
<gene>
    <name evidence="5" type="primary">lcfB_4</name>
    <name evidence="5" type="ORF">FILTAD_02133</name>
</gene>
<dbReference type="InterPro" id="IPR020845">
    <property type="entry name" value="AMP-binding_CS"/>
</dbReference>
<dbReference type="Proteomes" id="UP000270468">
    <property type="component" value="Unassembled WGS sequence"/>
</dbReference>
<comment type="similarity">
    <text evidence="1">Belongs to the ATP-dependent AMP-binding enzyme family.</text>
</comment>
<dbReference type="Pfam" id="PF00501">
    <property type="entry name" value="AMP-binding"/>
    <property type="match status" value="1"/>
</dbReference>